<sequence>MWIRRICLTCCLAAVWSLRAEAGDLPEGFVYLRDVVPDITQDMRYATRRNFMRKRLPGYGAGECILTEAAAKALGKVQSAAVRQNYTLVVFDCYRPQSAVDAMVAWVSRGHETDPDYYPSVARSDLIRQGYIGAKSSHARGSTVDVALDLLSGEQAGALHVCSRRDRGTLDFGTPFDCFDPASKTASNAVPETAQHHRRTLLDLMRQGGFKNYSGEWWHFTLQGEPFPTRSFDFAITRR</sequence>
<evidence type="ECO:0000256" key="8">
    <source>
        <dbReference type="ARBA" id="ARBA00023316"/>
    </source>
</evidence>
<accession>A0ABT0GSK2</accession>
<evidence type="ECO:0000256" key="6">
    <source>
        <dbReference type="ARBA" id="ARBA00022997"/>
    </source>
</evidence>
<feature type="active site" description="Proton donor/acceptor" evidence="9">
    <location>
        <position position="216"/>
    </location>
</feature>
<comment type="caution">
    <text evidence="12">The sequence shown here is derived from an EMBL/GenBank/DDBJ whole genome shotgun (WGS) entry which is preliminary data.</text>
</comment>
<comment type="cofactor">
    <cofactor evidence="9">
        <name>Zn(2+)</name>
        <dbReference type="ChEBI" id="CHEBI:29105"/>
    </cofactor>
    <text evidence="9">Binds 1 zinc ion per subunit.</text>
</comment>
<keyword evidence="6 9" id="KW-0224">Dipeptidase</keyword>
<keyword evidence="8 10" id="KW-0961">Cell wall biogenesis/degradation</keyword>
<organism evidence="12 13">
    <name type="scientific">Roseibium sediminicola</name>
    <dbReference type="NCBI Taxonomy" id="2933272"/>
    <lineage>
        <taxon>Bacteria</taxon>
        <taxon>Pseudomonadati</taxon>
        <taxon>Pseudomonadota</taxon>
        <taxon>Alphaproteobacteria</taxon>
        <taxon>Hyphomicrobiales</taxon>
        <taxon>Stappiaceae</taxon>
        <taxon>Roseibium</taxon>
    </lineage>
</organism>
<feature type="site" description="Transition state stabilizer" evidence="9">
    <location>
        <position position="95"/>
    </location>
</feature>
<comment type="similarity">
    <text evidence="9 10">Belongs to the peptidase M15D family.</text>
</comment>
<keyword evidence="4 9" id="KW-0378">Hydrolase</keyword>
<dbReference type="SUPFAM" id="SSF55166">
    <property type="entry name" value="Hedgehog/DD-peptidase"/>
    <property type="match status" value="1"/>
</dbReference>
<keyword evidence="2 9" id="KW-0645">Protease</keyword>
<keyword evidence="13" id="KW-1185">Reference proteome</keyword>
<dbReference type="Proteomes" id="UP001431221">
    <property type="component" value="Unassembled WGS sequence"/>
</dbReference>
<dbReference type="PANTHER" id="PTHR43126">
    <property type="entry name" value="D-ALANYL-D-ALANINE DIPEPTIDASE"/>
    <property type="match status" value="1"/>
</dbReference>
<dbReference type="RefSeq" id="WP_248153365.1">
    <property type="nucleotide sequence ID" value="NZ_JALNMJ010000005.1"/>
</dbReference>
<dbReference type="InterPro" id="IPR009045">
    <property type="entry name" value="Zn_M74/Hedgehog-like"/>
</dbReference>
<comment type="function">
    <text evidence="9 10">Catalyzes hydrolysis of the D-alanyl-D-alanine dipeptide.</text>
</comment>
<dbReference type="EMBL" id="JALNMJ010000005">
    <property type="protein sequence ID" value="MCK7612421.1"/>
    <property type="molecule type" value="Genomic_DNA"/>
</dbReference>
<evidence type="ECO:0000256" key="1">
    <source>
        <dbReference type="ARBA" id="ARBA00001362"/>
    </source>
</evidence>
<evidence type="ECO:0000313" key="13">
    <source>
        <dbReference type="Proteomes" id="UP001431221"/>
    </source>
</evidence>
<protein>
    <recommendedName>
        <fullName evidence="9 10">D-alanyl-D-alanine dipeptidase</fullName>
        <shortName evidence="9 10">D-Ala-D-Ala dipeptidase</shortName>
        <ecNumber evidence="9 10">3.4.13.22</ecNumber>
    </recommendedName>
</protein>
<dbReference type="EC" id="3.4.13.22" evidence="9 10"/>
<feature type="binding site" evidence="9">
    <location>
        <position position="145"/>
    </location>
    <ligand>
        <name>Zn(2+)</name>
        <dbReference type="ChEBI" id="CHEBI:29105"/>
        <note>catalytic</note>
    </ligand>
</feature>
<feature type="binding site" evidence="9">
    <location>
        <position position="138"/>
    </location>
    <ligand>
        <name>Zn(2+)</name>
        <dbReference type="ChEBI" id="CHEBI:29105"/>
        <note>catalytic</note>
    </ligand>
</feature>
<evidence type="ECO:0000256" key="7">
    <source>
        <dbReference type="ARBA" id="ARBA00023049"/>
    </source>
</evidence>
<dbReference type="PANTHER" id="PTHR43126:SF1">
    <property type="entry name" value="D-ALANYL-D-ALANINE DIPEPTIDASE"/>
    <property type="match status" value="1"/>
</dbReference>
<evidence type="ECO:0000256" key="5">
    <source>
        <dbReference type="ARBA" id="ARBA00022833"/>
    </source>
</evidence>
<evidence type="ECO:0000256" key="10">
    <source>
        <dbReference type="PIRNR" id="PIRNR026671"/>
    </source>
</evidence>
<dbReference type="InterPro" id="IPR000755">
    <property type="entry name" value="A_A_dipeptidase"/>
</dbReference>
<dbReference type="PIRSF" id="PIRSF026671">
    <property type="entry name" value="AA_dipeptidase"/>
    <property type="match status" value="1"/>
</dbReference>
<feature type="signal peptide" evidence="11">
    <location>
        <begin position="1"/>
        <end position="22"/>
    </location>
</feature>
<dbReference type="Pfam" id="PF01427">
    <property type="entry name" value="Peptidase_M15"/>
    <property type="match status" value="1"/>
</dbReference>
<dbReference type="Gene3D" id="3.30.1380.10">
    <property type="match status" value="1"/>
</dbReference>
<name>A0ABT0GSK2_9HYPH</name>
<gene>
    <name evidence="9" type="primary">ddpX</name>
    <name evidence="12" type="ORF">M0H32_09635</name>
</gene>
<evidence type="ECO:0000256" key="11">
    <source>
        <dbReference type="SAM" id="SignalP"/>
    </source>
</evidence>
<keyword evidence="3 9" id="KW-0479">Metal-binding</keyword>
<comment type="catalytic activity">
    <reaction evidence="1 9 10">
        <text>D-alanyl-D-alanine + H2O = 2 D-alanine</text>
        <dbReference type="Rhea" id="RHEA:20661"/>
        <dbReference type="ChEBI" id="CHEBI:15377"/>
        <dbReference type="ChEBI" id="CHEBI:57416"/>
        <dbReference type="ChEBI" id="CHEBI:57822"/>
        <dbReference type="EC" id="3.4.13.22"/>
    </reaction>
</comment>
<evidence type="ECO:0000256" key="2">
    <source>
        <dbReference type="ARBA" id="ARBA00022670"/>
    </source>
</evidence>
<keyword evidence="7 9" id="KW-0482">Metalloprotease</keyword>
<evidence type="ECO:0000256" key="4">
    <source>
        <dbReference type="ARBA" id="ARBA00022801"/>
    </source>
</evidence>
<dbReference type="CDD" id="cd14817">
    <property type="entry name" value="D-Ala-D-Ala_dipeptidase_VanX"/>
    <property type="match status" value="1"/>
</dbReference>
<proteinExistence type="inferred from homology"/>
<keyword evidence="5 9" id="KW-0862">Zinc</keyword>
<evidence type="ECO:0000256" key="9">
    <source>
        <dbReference type="HAMAP-Rule" id="MF_01924"/>
    </source>
</evidence>
<evidence type="ECO:0000313" key="12">
    <source>
        <dbReference type="EMBL" id="MCK7612421.1"/>
    </source>
</evidence>
<evidence type="ECO:0000256" key="3">
    <source>
        <dbReference type="ARBA" id="ARBA00022723"/>
    </source>
</evidence>
<reference evidence="12" key="1">
    <citation type="submission" date="2022-04" db="EMBL/GenBank/DDBJ databases">
        <title>Roseibium sp. CAU 1639 isolated from mud.</title>
        <authorList>
            <person name="Kim W."/>
        </authorList>
    </citation>
    <scope>NUCLEOTIDE SEQUENCE</scope>
    <source>
        <strain evidence="12">CAU 1639</strain>
    </source>
</reference>
<keyword evidence="11" id="KW-0732">Signal</keyword>
<feature type="binding site" evidence="9">
    <location>
        <position position="219"/>
    </location>
    <ligand>
        <name>Zn(2+)</name>
        <dbReference type="ChEBI" id="CHEBI:29105"/>
        <note>catalytic</note>
    </ligand>
</feature>
<dbReference type="HAMAP" id="MF_01924">
    <property type="entry name" value="A_A_dipeptidase"/>
    <property type="match status" value="1"/>
</dbReference>
<feature type="chain" id="PRO_5045724139" description="D-alanyl-D-alanine dipeptidase" evidence="11">
    <location>
        <begin position="23"/>
        <end position="239"/>
    </location>
</feature>